<comment type="caution">
    <text evidence="3">The sequence shown here is derived from an EMBL/GenBank/DDBJ whole genome shotgun (WGS) entry which is preliminary data.</text>
</comment>
<protein>
    <submittedName>
        <fullName evidence="3">Uncharacterized protein</fullName>
    </submittedName>
</protein>
<evidence type="ECO:0000313" key="3">
    <source>
        <dbReference type="EMBL" id="RYO95029.1"/>
    </source>
</evidence>
<sequence length="423" mass="46866">MRSQKSPTGLPSLDGNNIMSLASPAGSDTESQLRLGSSDLENVTEMSSYGSSADPFNISKRKGAVLASQGPEITVMSVDGQSTEQTACPAVATQSPNAIGDPGTISTQLGDLVLPAKGNSSGIYEGTQIPTDGNKMNGRVAKAREKQRANRKTKRAIKRDATLSPTSAGSGARTEQGNGAAKDPNDKRHRPSPVQRSMIFFMKIYDWSQFFFQNESWLSYLKAGGELDLETVEEISRTVKRWRRGRGQARNFRSTADLERFIAAKSKEAAYVEKQLGMMPALQDPAWNAYCKKLQSKVDTDSTSPTCLEEILEGPAEFLPDTILPCLKAQLQSLRARLAQTQKLREKYEQLQRKCEHQEELRAMINSLRQDQTSLLPICPVWKEIESEIKLARKEILDSKALSVLLQEKEKAQFAYQEALNWS</sequence>
<keyword evidence="1" id="KW-0175">Coiled coil</keyword>
<accession>A0ABY0HK61</accession>
<evidence type="ECO:0000313" key="4">
    <source>
        <dbReference type="Proteomes" id="UP000294003"/>
    </source>
</evidence>
<name>A0ABY0HK61_9PEZI</name>
<feature type="compositionally biased region" description="Polar residues" evidence="2">
    <location>
        <begin position="163"/>
        <end position="177"/>
    </location>
</feature>
<organism evidence="3 4">
    <name type="scientific">Monosporascus cannonballus</name>
    <dbReference type="NCBI Taxonomy" id="155416"/>
    <lineage>
        <taxon>Eukaryota</taxon>
        <taxon>Fungi</taxon>
        <taxon>Dikarya</taxon>
        <taxon>Ascomycota</taxon>
        <taxon>Pezizomycotina</taxon>
        <taxon>Sordariomycetes</taxon>
        <taxon>Xylariomycetidae</taxon>
        <taxon>Xylariales</taxon>
        <taxon>Xylariales incertae sedis</taxon>
        <taxon>Monosporascus</taxon>
    </lineage>
</organism>
<evidence type="ECO:0000256" key="2">
    <source>
        <dbReference type="SAM" id="MobiDB-lite"/>
    </source>
</evidence>
<evidence type="ECO:0000256" key="1">
    <source>
        <dbReference type="SAM" id="Coils"/>
    </source>
</evidence>
<proteinExistence type="predicted"/>
<feature type="region of interest" description="Disordered" evidence="2">
    <location>
        <begin position="1"/>
        <end position="37"/>
    </location>
</feature>
<dbReference type="Proteomes" id="UP000294003">
    <property type="component" value="Unassembled WGS sequence"/>
</dbReference>
<feature type="coiled-coil region" evidence="1">
    <location>
        <begin position="324"/>
        <end position="361"/>
    </location>
</feature>
<reference evidence="3 4" key="1">
    <citation type="submission" date="2018-06" db="EMBL/GenBank/DDBJ databases">
        <title>Complete Genomes of Monosporascus.</title>
        <authorList>
            <person name="Robinson A.J."/>
            <person name="Natvig D.O."/>
        </authorList>
    </citation>
    <scope>NUCLEOTIDE SEQUENCE [LARGE SCALE GENOMIC DNA]</scope>
    <source>
        <strain evidence="3 4">CBS 609.92</strain>
    </source>
</reference>
<gene>
    <name evidence="3" type="ORF">DL762_000222</name>
</gene>
<dbReference type="EMBL" id="QJNS01000005">
    <property type="protein sequence ID" value="RYO95029.1"/>
    <property type="molecule type" value="Genomic_DNA"/>
</dbReference>
<keyword evidence="4" id="KW-1185">Reference proteome</keyword>
<feature type="region of interest" description="Disordered" evidence="2">
    <location>
        <begin position="124"/>
        <end position="192"/>
    </location>
</feature>